<dbReference type="RefSeq" id="WP_105237899.1">
    <property type="nucleotide sequence ID" value="NZ_CP023270.1"/>
</dbReference>
<dbReference type="UniPathway" id="UPA00286"/>
<dbReference type="InterPro" id="IPR031811">
    <property type="entry name" value="ALGX/ALGJ_SGNH-like"/>
</dbReference>
<dbReference type="CDD" id="cd14443">
    <property type="entry name" value="AlgX_N_like_2"/>
    <property type="match status" value="1"/>
</dbReference>
<evidence type="ECO:0000256" key="6">
    <source>
        <dbReference type="ARBA" id="ARBA00022841"/>
    </source>
</evidence>
<evidence type="ECO:0000256" key="3">
    <source>
        <dbReference type="ARBA" id="ARBA00022679"/>
    </source>
</evidence>
<keyword evidence="5" id="KW-0574">Periplasm</keyword>
<evidence type="ECO:0000313" key="9">
    <source>
        <dbReference type="EMBL" id="AVJ26928.1"/>
    </source>
</evidence>
<dbReference type="OrthoDB" id="6790279at2"/>
<gene>
    <name evidence="9" type="ORF">CLM73_07210</name>
</gene>
<evidence type="ECO:0000313" key="10">
    <source>
        <dbReference type="Proteomes" id="UP000239477"/>
    </source>
</evidence>
<evidence type="ECO:0000256" key="2">
    <source>
        <dbReference type="ARBA" id="ARBA00005182"/>
    </source>
</evidence>
<dbReference type="Proteomes" id="UP000239477">
    <property type="component" value="Chromosome"/>
</dbReference>
<evidence type="ECO:0000259" key="8">
    <source>
        <dbReference type="Pfam" id="PF16822"/>
    </source>
</evidence>
<keyword evidence="4 7" id="KW-0732">Signal</keyword>
<dbReference type="GO" id="GO:0042121">
    <property type="term" value="P:alginic acid biosynthetic process"/>
    <property type="evidence" value="ECO:0007669"/>
    <property type="project" value="UniProtKB-UniPathway"/>
</dbReference>
<protein>
    <submittedName>
        <fullName evidence="9">Twin-arginine translocation pathway signal</fullName>
    </submittedName>
</protein>
<feature type="domain" description="AlgX/AlgJ SGNH hydrolase-like" evidence="8">
    <location>
        <begin position="45"/>
        <end position="304"/>
    </location>
</feature>
<dbReference type="GO" id="GO:0042597">
    <property type="term" value="C:periplasmic space"/>
    <property type="evidence" value="ECO:0007669"/>
    <property type="project" value="UniProtKB-SubCell"/>
</dbReference>
<dbReference type="GO" id="GO:0016740">
    <property type="term" value="F:transferase activity"/>
    <property type="evidence" value="ECO:0007669"/>
    <property type="project" value="UniProtKB-KW"/>
</dbReference>
<organism evidence="9 10">
    <name type="scientific">Achromobacter spanius</name>
    <dbReference type="NCBI Taxonomy" id="217203"/>
    <lineage>
        <taxon>Bacteria</taxon>
        <taxon>Pseudomonadati</taxon>
        <taxon>Pseudomonadota</taxon>
        <taxon>Betaproteobacteria</taxon>
        <taxon>Burkholderiales</taxon>
        <taxon>Alcaligenaceae</taxon>
        <taxon>Achromobacter</taxon>
    </lineage>
</organism>
<evidence type="ECO:0000256" key="1">
    <source>
        <dbReference type="ARBA" id="ARBA00004418"/>
    </source>
</evidence>
<dbReference type="AlphaFoldDB" id="A0A2S0I4J3"/>
<keyword evidence="10" id="KW-1185">Reference proteome</keyword>
<feature type="chain" id="PRO_5015553203" evidence="7">
    <location>
        <begin position="31"/>
        <end position="338"/>
    </location>
</feature>
<keyword evidence="6" id="KW-0016">Alginate biosynthesis</keyword>
<keyword evidence="3" id="KW-0808">Transferase</keyword>
<dbReference type="Pfam" id="PF16822">
    <property type="entry name" value="ALGX"/>
    <property type="match status" value="1"/>
</dbReference>
<evidence type="ECO:0000256" key="7">
    <source>
        <dbReference type="SAM" id="SignalP"/>
    </source>
</evidence>
<comment type="pathway">
    <text evidence="2">Glycan biosynthesis; alginate biosynthesis.</text>
</comment>
<dbReference type="PROSITE" id="PS51257">
    <property type="entry name" value="PROKAR_LIPOPROTEIN"/>
    <property type="match status" value="1"/>
</dbReference>
<evidence type="ECO:0000256" key="5">
    <source>
        <dbReference type="ARBA" id="ARBA00022764"/>
    </source>
</evidence>
<dbReference type="EMBL" id="CP023270">
    <property type="protein sequence ID" value="AVJ26928.1"/>
    <property type="molecule type" value="Genomic_DNA"/>
</dbReference>
<sequence length="338" mass="37148">MHTATRLPKRALPGLSGVLARALASAALMAACATAAQAQQASSIVIQGKDNWLFPGWGSLTQVDMRGIDASTQLVRETRDVLAAKGVQLEVLVLPDKTFFYQDKLPDGKALSADVKKRYQTIQDKLKQAGIATIDDEAVLQRVKSSGQEVFYRTDQHWTQAAADATADALAQRIKTDVKTLAGKPGTGMPLGSVVNERRYGDLAELFLTPDQRKQAGRETFTVRRQSDSQSLVDDTPAPVHVTGHSMVQPYFGFPQKLSNALDRPVSVNWKPGNVGHWVMLLEYLESPAFKQNKPQVLVWQMFEPTYAQGPEARGLWDNASIMSADTWRSRMKAAIGK</sequence>
<accession>A0A2S0I4J3</accession>
<feature type="signal peptide" evidence="7">
    <location>
        <begin position="1"/>
        <end position="30"/>
    </location>
</feature>
<name>A0A2S0I4J3_9BURK</name>
<comment type="subcellular location">
    <subcellularLocation>
        <location evidence="1">Periplasm</location>
    </subcellularLocation>
</comment>
<evidence type="ECO:0000256" key="4">
    <source>
        <dbReference type="ARBA" id="ARBA00022729"/>
    </source>
</evidence>
<proteinExistence type="predicted"/>
<reference evidence="9 10" key="1">
    <citation type="submission" date="2017-09" db="EMBL/GenBank/DDBJ databases">
        <title>Genomic, metabolic, and phenotypic characteristics of bacterial isolates from the natural microbiome of the model nematode Caenorhabditis elegans.</title>
        <authorList>
            <person name="Zimmermann J."/>
            <person name="Obeng N."/>
            <person name="Yang W."/>
            <person name="Obeng O."/>
            <person name="Kissoyan K."/>
            <person name="Pees B."/>
            <person name="Dirksen P."/>
            <person name="Hoppner M."/>
            <person name="Franke A."/>
            <person name="Rosenstiel P."/>
            <person name="Leippe M."/>
            <person name="Dierking K."/>
            <person name="Kaleta C."/>
            <person name="Schulenburg H."/>
        </authorList>
    </citation>
    <scope>NUCLEOTIDE SEQUENCE [LARGE SCALE GENOMIC DNA]</scope>
    <source>
        <strain evidence="9 10">MYb73</strain>
    </source>
</reference>